<dbReference type="InterPro" id="IPR023753">
    <property type="entry name" value="FAD/NAD-binding_dom"/>
</dbReference>
<dbReference type="InterPro" id="IPR036188">
    <property type="entry name" value="FAD/NAD-bd_sf"/>
</dbReference>
<dbReference type="InterPro" id="IPR028348">
    <property type="entry name" value="FAD-binding_protein"/>
</dbReference>
<dbReference type="Gene3D" id="3.30.70.2700">
    <property type="match status" value="1"/>
</dbReference>
<accession>A0A835I4Y5</accession>
<dbReference type="Pfam" id="PF07992">
    <property type="entry name" value="Pyr_redox_2"/>
    <property type="match status" value="1"/>
</dbReference>
<dbReference type="SUPFAM" id="SSF51971">
    <property type="entry name" value="Nucleotide-binding domain"/>
    <property type="match status" value="1"/>
</dbReference>
<dbReference type="EMBL" id="JADFTS010000003">
    <property type="protein sequence ID" value="KAF9612665.1"/>
    <property type="molecule type" value="Genomic_DNA"/>
</dbReference>
<dbReference type="GO" id="GO:0016491">
    <property type="term" value="F:oxidoreductase activity"/>
    <property type="evidence" value="ECO:0007669"/>
    <property type="project" value="InterPro"/>
</dbReference>
<feature type="domain" description="FAD/NAD(P)-binding" evidence="1">
    <location>
        <begin position="184"/>
        <end position="257"/>
    </location>
</feature>
<comment type="caution">
    <text evidence="2">The sequence shown here is derived from an EMBL/GenBank/DDBJ whole genome shotgun (WGS) entry which is preliminary data.</text>
</comment>
<keyword evidence="3" id="KW-1185">Reference proteome</keyword>
<sequence length="333" mass="37207">MAISPKLVTPFSLSSPITSKIQTLRPLLHSVSFSPFQTTRIRCAKRSVRTGKRRYPSEKKKLERIQKPLDEVENKQVGVWRLSKLGVPVLKDPGKDCLGVSDGLLEAIAKVLEFPVASMLPPEAFTVVRKSIDARKLLKEPKFVYTVDMNVKKLLDLEPRTWDFISQLEPKLGLVEHMPHEKVSGDLISIIHDCKQLNEDSKYTTKRPKVAVVGSGPSGLFASLVLAELGAEVTLIERGQAVEQRGRDIGALVVRRLLELESNFCFGEGGAGTWSDGKLVTRIGRNSDSVLAVRLESNSSDFNFISFILLRIDFRPNFLDNTIVQNFQLQNQL</sequence>
<proteinExistence type="predicted"/>
<dbReference type="Gene3D" id="3.50.50.60">
    <property type="entry name" value="FAD/NAD(P)-binding domain"/>
    <property type="match status" value="1"/>
</dbReference>
<dbReference type="OrthoDB" id="2690153at2759"/>
<protein>
    <recommendedName>
        <fullName evidence="1">FAD/NAD(P)-binding domain-containing protein</fullName>
    </recommendedName>
</protein>
<gene>
    <name evidence="2" type="ORF">IFM89_003140</name>
</gene>
<dbReference type="Proteomes" id="UP000631114">
    <property type="component" value="Unassembled WGS sequence"/>
</dbReference>
<evidence type="ECO:0000259" key="1">
    <source>
        <dbReference type="Pfam" id="PF07992"/>
    </source>
</evidence>
<evidence type="ECO:0000313" key="3">
    <source>
        <dbReference type="Proteomes" id="UP000631114"/>
    </source>
</evidence>
<dbReference type="AlphaFoldDB" id="A0A835I4Y5"/>
<organism evidence="2 3">
    <name type="scientific">Coptis chinensis</name>
    <dbReference type="NCBI Taxonomy" id="261450"/>
    <lineage>
        <taxon>Eukaryota</taxon>
        <taxon>Viridiplantae</taxon>
        <taxon>Streptophyta</taxon>
        <taxon>Embryophyta</taxon>
        <taxon>Tracheophyta</taxon>
        <taxon>Spermatophyta</taxon>
        <taxon>Magnoliopsida</taxon>
        <taxon>Ranunculales</taxon>
        <taxon>Ranunculaceae</taxon>
        <taxon>Coptidoideae</taxon>
        <taxon>Coptis</taxon>
    </lineage>
</organism>
<name>A0A835I4Y5_9MAGN</name>
<dbReference type="PANTHER" id="PTHR42842:SF3">
    <property type="entry name" value="FAD_NAD(P)-BINDING OXIDOREDUCTASE FAMILY PROTEIN"/>
    <property type="match status" value="1"/>
</dbReference>
<dbReference type="PANTHER" id="PTHR42842">
    <property type="entry name" value="FAD/NAD(P)-BINDING OXIDOREDUCTASE"/>
    <property type="match status" value="1"/>
</dbReference>
<evidence type="ECO:0000313" key="2">
    <source>
        <dbReference type="EMBL" id="KAF9612665.1"/>
    </source>
</evidence>
<reference evidence="2 3" key="1">
    <citation type="submission" date="2020-10" db="EMBL/GenBank/DDBJ databases">
        <title>The Coptis chinensis genome and diversification of protoberbering-type alkaloids.</title>
        <authorList>
            <person name="Wang B."/>
            <person name="Shu S."/>
            <person name="Song C."/>
            <person name="Liu Y."/>
        </authorList>
    </citation>
    <scope>NUCLEOTIDE SEQUENCE [LARGE SCALE GENOMIC DNA]</scope>
    <source>
        <strain evidence="2">HL-2020</strain>
        <tissue evidence="2">Leaf</tissue>
    </source>
</reference>